<feature type="domain" description="Antitoxin SocA-like Panacea" evidence="1">
    <location>
        <begin position="28"/>
        <end position="123"/>
    </location>
</feature>
<dbReference type="RefSeq" id="WP_004800040.1">
    <property type="nucleotide sequence ID" value="NZ_DS483476.1"/>
</dbReference>
<evidence type="ECO:0000259" key="1">
    <source>
        <dbReference type="Pfam" id="PF13274"/>
    </source>
</evidence>
<organism evidence="2 3">
    <name type="scientific">Amedibacillus dolichus DSM 3991</name>
    <dbReference type="NCBI Taxonomy" id="428127"/>
    <lineage>
        <taxon>Bacteria</taxon>
        <taxon>Bacillati</taxon>
        <taxon>Bacillota</taxon>
        <taxon>Erysipelotrichia</taxon>
        <taxon>Erysipelotrichales</taxon>
        <taxon>Erysipelotrichaceae</taxon>
        <taxon>Amedibacillus</taxon>
    </lineage>
</organism>
<reference evidence="2 3" key="2">
    <citation type="submission" date="2007-09" db="EMBL/GenBank/DDBJ databases">
        <authorList>
            <person name="Fulton L."/>
            <person name="Clifton S."/>
            <person name="Fulton B."/>
            <person name="Xu J."/>
            <person name="Minx P."/>
            <person name="Pepin K.H."/>
            <person name="Johnson M."/>
            <person name="Thiruvilangam P."/>
            <person name="Bhonagiri V."/>
            <person name="Nash W.E."/>
            <person name="Mardis E.R."/>
            <person name="Wilson R.K."/>
        </authorList>
    </citation>
    <scope>NUCLEOTIDE SEQUENCE [LARGE SCALE GENOMIC DNA]</scope>
    <source>
        <strain evidence="2 3">DSM 3991</strain>
    </source>
</reference>
<dbReference type="EMBL" id="ABAW02000021">
    <property type="protein sequence ID" value="EDP10938.1"/>
    <property type="molecule type" value="Genomic_DNA"/>
</dbReference>
<dbReference type="STRING" id="428127.EUBDOL_01537"/>
<dbReference type="Proteomes" id="UP000004090">
    <property type="component" value="Unassembled WGS sequence"/>
</dbReference>
<protein>
    <recommendedName>
        <fullName evidence="1">Antitoxin SocA-like Panacea domain-containing protein</fullName>
    </recommendedName>
</protein>
<comment type="caution">
    <text evidence="2">The sequence shown here is derived from an EMBL/GenBank/DDBJ whole genome shotgun (WGS) entry which is preliminary data.</text>
</comment>
<evidence type="ECO:0000313" key="3">
    <source>
        <dbReference type="Proteomes" id="UP000004090"/>
    </source>
</evidence>
<dbReference type="HOGENOM" id="CLU_110683_1_1_9"/>
<gene>
    <name evidence="2" type="ORF">EUBDOL_01537</name>
</gene>
<dbReference type="GeneID" id="92793670"/>
<proteinExistence type="predicted"/>
<evidence type="ECO:0000313" key="2">
    <source>
        <dbReference type="EMBL" id="EDP10938.1"/>
    </source>
</evidence>
<reference evidence="2 3" key="1">
    <citation type="submission" date="2007-09" db="EMBL/GenBank/DDBJ databases">
        <title>Draft genome sequence of Eubacterium dolichum (DSM 3991).</title>
        <authorList>
            <person name="Sudarsanam P."/>
            <person name="Ley R."/>
            <person name="Guruge J."/>
            <person name="Turnbaugh P.J."/>
            <person name="Mahowald M."/>
            <person name="Liep D."/>
            <person name="Gordon J."/>
        </authorList>
    </citation>
    <scope>NUCLEOTIDE SEQUENCE [LARGE SCALE GENOMIC DNA]</scope>
    <source>
        <strain evidence="2 3">DSM 3991</strain>
    </source>
</reference>
<dbReference type="InterPro" id="IPR025272">
    <property type="entry name" value="SocA_Panacea"/>
</dbReference>
<dbReference type="AlphaFoldDB" id="A8RCY4"/>
<dbReference type="Pfam" id="PF13274">
    <property type="entry name" value="SocA_Panacea"/>
    <property type="match status" value="1"/>
</dbReference>
<name>A8RCY4_9FIRM</name>
<dbReference type="eggNOG" id="COG3600">
    <property type="taxonomic scope" value="Bacteria"/>
</dbReference>
<accession>A8RCY4</accession>
<sequence length="182" mass="20972">MLKAVDYANFFIDLANSSDDDYISNLRLNKLLYFAQGYSLYKRGMPLFDDEIEAWKYGPVVPSVYRTFKVCGRGNIDETYGDYNVENFSSDELEILLNVAEEFGKYSSPKLVDITHAQGSPWQQVFNVDAKHTIISKKSIADYFRDKMKLSPFNYDDVLALDVIGYRNEDGNYVLPKEYDEA</sequence>